<dbReference type="PROSITE" id="PS00636">
    <property type="entry name" value="DNAJ_1"/>
    <property type="match status" value="1"/>
</dbReference>
<dbReference type="SUPFAM" id="SSF144217">
    <property type="entry name" value="CSL zinc finger"/>
    <property type="match status" value="1"/>
</dbReference>
<dbReference type="InterPro" id="IPR036671">
    <property type="entry name" value="DPH_MB_sf"/>
</dbReference>
<gene>
    <name evidence="6" type="ORF">AV274_0012</name>
</gene>
<evidence type="ECO:0000256" key="1">
    <source>
        <dbReference type="ARBA" id="ARBA00006169"/>
    </source>
</evidence>
<dbReference type="InterPro" id="IPR007872">
    <property type="entry name" value="DPH_MB_dom"/>
</dbReference>
<dbReference type="SUPFAM" id="SSF46565">
    <property type="entry name" value="Chaperone J-domain"/>
    <property type="match status" value="1"/>
</dbReference>
<accession>A0A196SMD4</accession>
<dbReference type="InterPro" id="IPR018253">
    <property type="entry name" value="DnaJ_domain_CS"/>
</dbReference>
<dbReference type="PROSITE" id="PS50076">
    <property type="entry name" value="DNAJ_2"/>
    <property type="match status" value="1"/>
</dbReference>
<dbReference type="InterPro" id="IPR050817">
    <property type="entry name" value="DjlA_DnaK_co-chaperone"/>
</dbReference>
<dbReference type="Proteomes" id="UP000078348">
    <property type="component" value="Unassembled WGS sequence"/>
</dbReference>
<dbReference type="PRINTS" id="PR00625">
    <property type="entry name" value="JDOMAIN"/>
</dbReference>
<evidence type="ECO:0000256" key="2">
    <source>
        <dbReference type="ARBA" id="ARBA00022723"/>
    </source>
</evidence>
<evidence type="ECO:0000259" key="4">
    <source>
        <dbReference type="PROSITE" id="PS50076"/>
    </source>
</evidence>
<evidence type="ECO:0000313" key="7">
    <source>
        <dbReference type="Proteomes" id="UP000078348"/>
    </source>
</evidence>
<dbReference type="InterPro" id="IPR001623">
    <property type="entry name" value="DnaJ_domain"/>
</dbReference>
<keyword evidence="2" id="KW-0479">Metal-binding</keyword>
<organism evidence="6 7">
    <name type="scientific">Blastocystis sp. subtype 1 (strain ATCC 50177 / NandII)</name>
    <dbReference type="NCBI Taxonomy" id="478820"/>
    <lineage>
        <taxon>Eukaryota</taxon>
        <taxon>Sar</taxon>
        <taxon>Stramenopiles</taxon>
        <taxon>Bigyra</taxon>
        <taxon>Opalozoa</taxon>
        <taxon>Opalinata</taxon>
        <taxon>Blastocystidae</taxon>
        <taxon>Blastocystis</taxon>
    </lineage>
</organism>
<comment type="caution">
    <text evidence="6">The sequence shown here is derived from an EMBL/GenBank/DDBJ whole genome shotgun (WGS) entry which is preliminary data.</text>
</comment>
<feature type="domain" description="DPH-type MB" evidence="5">
    <location>
        <begin position="61"/>
        <end position="132"/>
    </location>
</feature>
<reference evidence="6 7" key="1">
    <citation type="submission" date="2016-05" db="EMBL/GenBank/DDBJ databases">
        <title>Nuclear genome of Blastocystis sp. subtype 1 NandII.</title>
        <authorList>
            <person name="Gentekaki E."/>
            <person name="Curtis B."/>
            <person name="Stairs C."/>
            <person name="Eme L."/>
            <person name="Herman E."/>
            <person name="Klimes V."/>
            <person name="Arias M.C."/>
            <person name="Elias M."/>
            <person name="Hilliou F."/>
            <person name="Klute M."/>
            <person name="Malik S.-B."/>
            <person name="Pightling A."/>
            <person name="Rachubinski R."/>
            <person name="Salas D."/>
            <person name="Schlacht A."/>
            <person name="Suga H."/>
            <person name="Archibald J."/>
            <person name="Ball S.G."/>
            <person name="Clark G."/>
            <person name="Dacks J."/>
            <person name="Van Der Giezen M."/>
            <person name="Tsaousis A."/>
            <person name="Roger A."/>
        </authorList>
    </citation>
    <scope>NUCLEOTIDE SEQUENCE [LARGE SCALE GENOMIC DNA]</scope>
    <source>
        <strain evidence="7">ATCC 50177 / NandII</strain>
    </source>
</reference>
<dbReference type="CDD" id="cd06257">
    <property type="entry name" value="DnaJ"/>
    <property type="match status" value="1"/>
</dbReference>
<protein>
    <submittedName>
        <fullName evidence="6">Chaperone protein DnaJ</fullName>
    </submittedName>
</protein>
<dbReference type="PANTHER" id="PTHR24074">
    <property type="entry name" value="CO-CHAPERONE PROTEIN DJLA"/>
    <property type="match status" value="1"/>
</dbReference>
<keyword evidence="3" id="KW-0408">Iron</keyword>
<dbReference type="InterPro" id="IPR036869">
    <property type="entry name" value="J_dom_sf"/>
</dbReference>
<comment type="similarity">
    <text evidence="1">Belongs to the DPH4 family.</text>
</comment>
<dbReference type="SMART" id="SM00271">
    <property type="entry name" value="DnaJ"/>
    <property type="match status" value="1"/>
</dbReference>
<proteinExistence type="inferred from homology"/>
<dbReference type="PROSITE" id="PS51074">
    <property type="entry name" value="DPH_MB"/>
    <property type="match status" value="1"/>
</dbReference>
<dbReference type="OrthoDB" id="205586at2759"/>
<dbReference type="GO" id="GO:0046872">
    <property type="term" value="F:metal ion binding"/>
    <property type="evidence" value="ECO:0007669"/>
    <property type="project" value="UniProtKB-KW"/>
</dbReference>
<sequence>MSSETYYSILGVSPTSSFEEIKKAYRKLALTCHPDKGATPESFQKLQEAWSVLSDETKRANYDKISIADDDVVVNEVFPFSEFSPNGSSSYVHPCRCGGVFEVVTVHLPHGVDEKMDLLECSQCSLVCKIEY</sequence>
<dbReference type="EMBL" id="LXWW01000001">
    <property type="protein sequence ID" value="OAO18230.1"/>
    <property type="molecule type" value="Genomic_DNA"/>
</dbReference>
<name>A0A196SMD4_BLAHN</name>
<feature type="domain" description="J" evidence="4">
    <location>
        <begin position="5"/>
        <end position="66"/>
    </location>
</feature>
<dbReference type="Gene3D" id="1.10.287.110">
    <property type="entry name" value="DnaJ domain"/>
    <property type="match status" value="1"/>
</dbReference>
<keyword evidence="7" id="KW-1185">Reference proteome</keyword>
<dbReference type="Gene3D" id="3.10.660.10">
    <property type="entry name" value="DPH Zinc finger"/>
    <property type="match status" value="1"/>
</dbReference>
<dbReference type="AlphaFoldDB" id="A0A196SMD4"/>
<evidence type="ECO:0000259" key="5">
    <source>
        <dbReference type="PROSITE" id="PS51074"/>
    </source>
</evidence>
<evidence type="ECO:0000313" key="6">
    <source>
        <dbReference type="EMBL" id="OAO18230.1"/>
    </source>
</evidence>
<dbReference type="Pfam" id="PF05207">
    <property type="entry name" value="Zn_ribbon_CSL"/>
    <property type="match status" value="1"/>
</dbReference>
<evidence type="ECO:0000256" key="3">
    <source>
        <dbReference type="ARBA" id="ARBA00023004"/>
    </source>
</evidence>
<dbReference type="Pfam" id="PF00226">
    <property type="entry name" value="DnaJ"/>
    <property type="match status" value="1"/>
</dbReference>
<dbReference type="STRING" id="478820.A0A196SMD4"/>